<reference evidence="15 16" key="1">
    <citation type="journal article" date="2019" name="Proc. Natl. Acad. Sci. U.S.A.">
        <title>Regulatory changes in pterin and carotenoid genes underlie balanced color polymorphisms in the wall lizard.</title>
        <authorList>
            <person name="Andrade P."/>
            <person name="Pinho C."/>
            <person name="Perez I de Lanuza G."/>
            <person name="Afonso S."/>
            <person name="Brejcha J."/>
            <person name="Rubin C.J."/>
            <person name="Wallerman O."/>
            <person name="Pereira P."/>
            <person name="Sabatino S.J."/>
            <person name="Bellati A."/>
            <person name="Pellitteri-Rosa D."/>
            <person name="Bosakova Z."/>
            <person name="Bunikis I."/>
            <person name="Carretero M.A."/>
            <person name="Feiner N."/>
            <person name="Marsik P."/>
            <person name="Pauperio F."/>
            <person name="Salvi D."/>
            <person name="Soler L."/>
            <person name="While G.M."/>
            <person name="Uller T."/>
            <person name="Font E."/>
            <person name="Andersson L."/>
            <person name="Carneiro M."/>
        </authorList>
    </citation>
    <scope>NUCLEOTIDE SEQUENCE</scope>
</reference>
<feature type="chain" id="PRO_5025679470" description="C2H2-type domain-containing protein" evidence="13">
    <location>
        <begin position="23"/>
        <end position="177"/>
    </location>
</feature>
<evidence type="ECO:0000256" key="9">
    <source>
        <dbReference type="ARBA" id="ARBA00023163"/>
    </source>
</evidence>
<evidence type="ECO:0000256" key="1">
    <source>
        <dbReference type="ARBA" id="ARBA00004123"/>
    </source>
</evidence>
<dbReference type="GO" id="GO:0005694">
    <property type="term" value="C:chromosome"/>
    <property type="evidence" value="ECO:0007669"/>
    <property type="project" value="UniProtKB-ARBA"/>
</dbReference>
<dbReference type="InterPro" id="IPR036236">
    <property type="entry name" value="Znf_C2H2_sf"/>
</dbReference>
<dbReference type="GO" id="GO:0008270">
    <property type="term" value="F:zinc ion binding"/>
    <property type="evidence" value="ECO:0007669"/>
    <property type="project" value="UniProtKB-KW"/>
</dbReference>
<dbReference type="GO" id="GO:0005634">
    <property type="term" value="C:nucleus"/>
    <property type="evidence" value="ECO:0007669"/>
    <property type="project" value="UniProtKB-SubCell"/>
</dbReference>
<dbReference type="PANTHER" id="PTHR23226:SF379">
    <property type="entry name" value="C2H2-TYPE DOMAIN-CONTAINING PROTEIN"/>
    <property type="match status" value="1"/>
</dbReference>
<dbReference type="Proteomes" id="UP000472272">
    <property type="component" value="Chromosome 2"/>
</dbReference>
<dbReference type="PANTHER" id="PTHR23226">
    <property type="entry name" value="ZINC FINGER AND SCAN DOMAIN-CONTAINING"/>
    <property type="match status" value="1"/>
</dbReference>
<keyword evidence="10" id="KW-0539">Nucleus</keyword>
<dbReference type="Pfam" id="PF00096">
    <property type="entry name" value="zf-C2H2"/>
    <property type="match status" value="3"/>
</dbReference>
<name>A0A670HMB9_PODMU</name>
<feature type="domain" description="C2H2-type" evidence="14">
    <location>
        <begin position="122"/>
        <end position="149"/>
    </location>
</feature>
<evidence type="ECO:0000256" key="6">
    <source>
        <dbReference type="ARBA" id="ARBA00022833"/>
    </source>
</evidence>
<evidence type="ECO:0000256" key="12">
    <source>
        <dbReference type="SAM" id="MobiDB-lite"/>
    </source>
</evidence>
<evidence type="ECO:0000313" key="16">
    <source>
        <dbReference type="Proteomes" id="UP000472272"/>
    </source>
</evidence>
<evidence type="ECO:0000259" key="14">
    <source>
        <dbReference type="PROSITE" id="PS50157"/>
    </source>
</evidence>
<organism evidence="15 16">
    <name type="scientific">Podarcis muralis</name>
    <name type="common">Wall lizard</name>
    <name type="synonym">Lacerta muralis</name>
    <dbReference type="NCBI Taxonomy" id="64176"/>
    <lineage>
        <taxon>Eukaryota</taxon>
        <taxon>Metazoa</taxon>
        <taxon>Chordata</taxon>
        <taxon>Craniata</taxon>
        <taxon>Vertebrata</taxon>
        <taxon>Euteleostomi</taxon>
        <taxon>Lepidosauria</taxon>
        <taxon>Squamata</taxon>
        <taxon>Bifurcata</taxon>
        <taxon>Unidentata</taxon>
        <taxon>Episquamata</taxon>
        <taxon>Laterata</taxon>
        <taxon>Lacertibaenia</taxon>
        <taxon>Lacertidae</taxon>
        <taxon>Podarcis</taxon>
    </lineage>
</organism>
<evidence type="ECO:0000256" key="7">
    <source>
        <dbReference type="ARBA" id="ARBA00023015"/>
    </source>
</evidence>
<keyword evidence="4" id="KW-0677">Repeat</keyword>
<feature type="domain" description="C2H2-type" evidence="14">
    <location>
        <begin position="94"/>
        <end position="121"/>
    </location>
</feature>
<evidence type="ECO:0000256" key="11">
    <source>
        <dbReference type="PROSITE-ProRule" id="PRU00042"/>
    </source>
</evidence>
<dbReference type="SMART" id="SM00355">
    <property type="entry name" value="ZnF_C2H2"/>
    <property type="match status" value="3"/>
</dbReference>
<evidence type="ECO:0000256" key="3">
    <source>
        <dbReference type="ARBA" id="ARBA00022723"/>
    </source>
</evidence>
<evidence type="ECO:0000256" key="4">
    <source>
        <dbReference type="ARBA" id="ARBA00022737"/>
    </source>
</evidence>
<dbReference type="PROSITE" id="PS00028">
    <property type="entry name" value="ZINC_FINGER_C2H2_1"/>
    <property type="match status" value="2"/>
</dbReference>
<dbReference type="GeneTree" id="ENSGT01150000286939"/>
<feature type="signal peptide" evidence="13">
    <location>
        <begin position="1"/>
        <end position="22"/>
    </location>
</feature>
<dbReference type="GO" id="GO:0045893">
    <property type="term" value="P:positive regulation of DNA-templated transcription"/>
    <property type="evidence" value="ECO:0007669"/>
    <property type="project" value="UniProtKB-ARBA"/>
</dbReference>
<dbReference type="InterPro" id="IPR013087">
    <property type="entry name" value="Znf_C2H2_type"/>
</dbReference>
<dbReference type="SUPFAM" id="SSF57667">
    <property type="entry name" value="beta-beta-alpha zinc fingers"/>
    <property type="match status" value="2"/>
</dbReference>
<feature type="region of interest" description="Disordered" evidence="12">
    <location>
        <begin position="68"/>
        <end position="95"/>
    </location>
</feature>
<evidence type="ECO:0000256" key="8">
    <source>
        <dbReference type="ARBA" id="ARBA00023125"/>
    </source>
</evidence>
<comment type="similarity">
    <text evidence="2">Belongs to the krueppel C2H2-type zinc-finger protein family.</text>
</comment>
<evidence type="ECO:0000256" key="10">
    <source>
        <dbReference type="ARBA" id="ARBA00023242"/>
    </source>
</evidence>
<dbReference type="AlphaFoldDB" id="A0A670HMB9"/>
<feature type="domain" description="C2H2-type" evidence="14">
    <location>
        <begin position="150"/>
        <end position="177"/>
    </location>
</feature>
<dbReference type="GO" id="GO:0000978">
    <property type="term" value="F:RNA polymerase II cis-regulatory region sequence-specific DNA binding"/>
    <property type="evidence" value="ECO:0007669"/>
    <property type="project" value="TreeGrafter"/>
</dbReference>
<evidence type="ECO:0000313" key="15">
    <source>
        <dbReference type="Ensembl" id="ENSPMRP00000000646.1"/>
    </source>
</evidence>
<evidence type="ECO:0000256" key="5">
    <source>
        <dbReference type="ARBA" id="ARBA00022771"/>
    </source>
</evidence>
<evidence type="ECO:0000256" key="2">
    <source>
        <dbReference type="ARBA" id="ARBA00006991"/>
    </source>
</evidence>
<dbReference type="Ensembl" id="ENSPMRT00000000679.1">
    <property type="protein sequence ID" value="ENSPMRP00000000646.1"/>
    <property type="gene ID" value="ENSPMRG00000000484.1"/>
</dbReference>
<sequence>GGQASICWLCLSLALVSPTIESKPNLALLCGEDAKNAPRRTFPENLLSTEGRKGDCQRRHAGGKLYQCSESRQRSHPRKDLLGQQSSRARGKSLSCPECGRKFSRGSHLKHHLRTHTGEKPHKCLECGSCFPQGINLTRHRKVHTGERPHRCPRCKSSFARKDQLLRHQRTLKCQSA</sequence>
<comment type="subcellular location">
    <subcellularLocation>
        <location evidence="1">Nucleus</location>
    </subcellularLocation>
</comment>
<protein>
    <recommendedName>
        <fullName evidence="14">C2H2-type domain-containing protein</fullName>
    </recommendedName>
</protein>
<proteinExistence type="inferred from homology"/>
<keyword evidence="3" id="KW-0479">Metal-binding</keyword>
<dbReference type="Gene3D" id="3.30.160.60">
    <property type="entry name" value="Classic Zinc Finger"/>
    <property type="match status" value="3"/>
</dbReference>
<keyword evidence="16" id="KW-1185">Reference proteome</keyword>
<dbReference type="GO" id="GO:0000981">
    <property type="term" value="F:DNA-binding transcription factor activity, RNA polymerase II-specific"/>
    <property type="evidence" value="ECO:0007669"/>
    <property type="project" value="TreeGrafter"/>
</dbReference>
<dbReference type="FunFam" id="3.30.160.60:FF:001732">
    <property type="entry name" value="Zgc:162936"/>
    <property type="match status" value="1"/>
</dbReference>
<reference evidence="15" key="3">
    <citation type="submission" date="2025-09" db="UniProtKB">
        <authorList>
            <consortium name="Ensembl"/>
        </authorList>
    </citation>
    <scope>IDENTIFICATION</scope>
</reference>
<keyword evidence="7" id="KW-0805">Transcription regulation</keyword>
<dbReference type="FunFam" id="3.30.160.60:FF:000770">
    <property type="entry name" value="zinc finger protein 16"/>
    <property type="match status" value="1"/>
</dbReference>
<keyword evidence="5 11" id="KW-0863">Zinc-finger</keyword>
<dbReference type="FunFam" id="3.30.160.60:FF:001119">
    <property type="entry name" value="zinc finger protein 408"/>
    <property type="match status" value="1"/>
</dbReference>
<dbReference type="PROSITE" id="PS50157">
    <property type="entry name" value="ZINC_FINGER_C2H2_2"/>
    <property type="match status" value="3"/>
</dbReference>
<reference evidence="15" key="2">
    <citation type="submission" date="2025-08" db="UniProtKB">
        <authorList>
            <consortium name="Ensembl"/>
        </authorList>
    </citation>
    <scope>IDENTIFICATION</scope>
</reference>
<keyword evidence="9" id="KW-0804">Transcription</keyword>
<keyword evidence="13" id="KW-0732">Signal</keyword>
<keyword evidence="8" id="KW-0238">DNA-binding</keyword>
<accession>A0A670HMB9</accession>
<keyword evidence="6" id="KW-0862">Zinc</keyword>
<evidence type="ECO:0000256" key="13">
    <source>
        <dbReference type="SAM" id="SignalP"/>
    </source>
</evidence>